<feature type="compositionally biased region" description="Acidic residues" evidence="1">
    <location>
        <begin position="656"/>
        <end position="667"/>
    </location>
</feature>
<dbReference type="Proteomes" id="UP001156905">
    <property type="component" value="Unassembled WGS sequence"/>
</dbReference>
<organism evidence="2 3">
    <name type="scientific">Bradyrhizobium iriomotense</name>
    <dbReference type="NCBI Taxonomy" id="441950"/>
    <lineage>
        <taxon>Bacteria</taxon>
        <taxon>Pseudomonadati</taxon>
        <taxon>Pseudomonadota</taxon>
        <taxon>Alphaproteobacteria</taxon>
        <taxon>Hyphomicrobiales</taxon>
        <taxon>Nitrobacteraceae</taxon>
        <taxon>Bradyrhizobium</taxon>
    </lineage>
</organism>
<feature type="region of interest" description="Disordered" evidence="1">
    <location>
        <begin position="457"/>
        <end position="501"/>
    </location>
</feature>
<evidence type="ECO:0000313" key="2">
    <source>
        <dbReference type="EMBL" id="GLR83339.1"/>
    </source>
</evidence>
<sequence>MTITRIAILPPLAFARFGSHPEPVDSYTLESPKADDDPLGYRRIVPEPTFQVSADGEITGEKTPETIIFKQDGKVRPVAPFFELWGELDDGRFVHLDQDMLRKAKLEWRIEVENRKVFRRTNNELDKVKAETKWFSDHAVQKLEGTCKNFVADASIDFGEVRYIKPNKKYPHIRLRFTPAAGRIYGPEQPPDHQLDETFLAARVYKYSGEDAKPKSKAKDEFKSWVLWEHEGGEAKEHDIDTVPPDLFAIIPPAPPWLKQKKAQSRGYFDDACDGFVRAKLTISGKTLRAKARIGVAPPHYAPDTLFVRNLLDDLEQAREGVEIAGDSRERALEVVRRAFETVRFMNVAVMNGNPFRGRDGIDLDTMPAEEAFGNQRPLRPVFSPPAADTHAIMALHQRVFAAVTSGSVAWFAKLLRQPEEVADLTDDGRRKMPALMCGADSNYLALTRRQIKAIEKIGPPKMAASKDVPSSSSEAPPASKDNSRQGAKQEPPPPLQTIDADRLVRLRPVNKSAELLYKAAGNPISSHPITAIGNCCPGLEFDFRAVWRRLFAGITLVEHDNLVVDADPEFRQLRGRRLLMIDGHKVVTRIKGPKTSNPIGSAVETNEDNPQGVICMEWSNSLARVLTDKAGEKVTCVFSDEKWGPRTALRKYPEGDPDEDSEETENPEYQVKTIERQLKIRNFFEDGSAVVSETLAEAGELTQGLCSPWQNDFRECSCYYWASSRPDYVNVTIGPDGTSRGDNWLQKERTGDYLPDDYQDSRLIMYDDLFKEWERILKFQVGGRDYKPDDSELPKKK</sequence>
<feature type="region of interest" description="Disordered" evidence="1">
    <location>
        <begin position="648"/>
        <end position="668"/>
    </location>
</feature>
<comment type="caution">
    <text evidence="2">The sequence shown here is derived from an EMBL/GenBank/DDBJ whole genome shotgun (WGS) entry which is preliminary data.</text>
</comment>
<feature type="compositionally biased region" description="Low complexity" evidence="1">
    <location>
        <begin position="470"/>
        <end position="480"/>
    </location>
</feature>
<proteinExistence type="predicted"/>
<dbReference type="RefSeq" id="WP_284260032.1">
    <property type="nucleotide sequence ID" value="NZ_BSOW01000001.1"/>
</dbReference>
<name>A0ABQ6AMP6_9BRAD</name>
<reference evidence="3" key="1">
    <citation type="journal article" date="2019" name="Int. J. Syst. Evol. Microbiol.">
        <title>The Global Catalogue of Microorganisms (GCM) 10K type strain sequencing project: providing services to taxonomists for standard genome sequencing and annotation.</title>
        <authorList>
            <consortium name="The Broad Institute Genomics Platform"/>
            <consortium name="The Broad Institute Genome Sequencing Center for Infectious Disease"/>
            <person name="Wu L."/>
            <person name="Ma J."/>
        </authorList>
    </citation>
    <scope>NUCLEOTIDE SEQUENCE [LARGE SCALE GENOMIC DNA]</scope>
    <source>
        <strain evidence="3">NBRC 102520</strain>
    </source>
</reference>
<accession>A0ABQ6AMP6</accession>
<dbReference type="EMBL" id="BSOW01000001">
    <property type="protein sequence ID" value="GLR83339.1"/>
    <property type="molecule type" value="Genomic_DNA"/>
</dbReference>
<evidence type="ECO:0000313" key="3">
    <source>
        <dbReference type="Proteomes" id="UP001156905"/>
    </source>
</evidence>
<protein>
    <submittedName>
        <fullName evidence="2">Uncharacterized protein</fullName>
    </submittedName>
</protein>
<gene>
    <name evidence="2" type="ORF">GCM10007857_00490</name>
</gene>
<evidence type="ECO:0000256" key="1">
    <source>
        <dbReference type="SAM" id="MobiDB-lite"/>
    </source>
</evidence>
<keyword evidence="3" id="KW-1185">Reference proteome</keyword>